<feature type="transmembrane region" description="Helical" evidence="1">
    <location>
        <begin position="35"/>
        <end position="54"/>
    </location>
</feature>
<protein>
    <submittedName>
        <fullName evidence="3">Drug/metabolite transporter (DMT)-like permease</fullName>
    </submittedName>
</protein>
<feature type="domain" description="EamA" evidence="2">
    <location>
        <begin position="150"/>
        <end position="279"/>
    </location>
</feature>
<dbReference type="PANTHER" id="PTHR22911">
    <property type="entry name" value="ACYL-MALONYL CONDENSING ENZYME-RELATED"/>
    <property type="match status" value="1"/>
</dbReference>
<comment type="caution">
    <text evidence="3">The sequence shown here is derived from an EMBL/GenBank/DDBJ whole genome shotgun (WGS) entry which is preliminary data.</text>
</comment>
<dbReference type="EMBL" id="JAUSUW010000015">
    <property type="protein sequence ID" value="MDQ0423038.1"/>
    <property type="molecule type" value="Genomic_DNA"/>
</dbReference>
<feature type="transmembrane region" description="Helical" evidence="1">
    <location>
        <begin position="240"/>
        <end position="257"/>
    </location>
</feature>
<name>A0ABU0GD75_9HYPH</name>
<reference evidence="3 4" key="1">
    <citation type="submission" date="2023-07" db="EMBL/GenBank/DDBJ databases">
        <title>Genomic Encyclopedia of Type Strains, Phase IV (KMG-IV): sequencing the most valuable type-strain genomes for metagenomic binning, comparative biology and taxonomic classification.</title>
        <authorList>
            <person name="Goeker M."/>
        </authorList>
    </citation>
    <scope>NUCLEOTIDE SEQUENCE [LARGE SCALE GENOMIC DNA]</scope>
    <source>
        <strain evidence="3 4">DSM 1111</strain>
    </source>
</reference>
<gene>
    <name evidence="3" type="ORF">J2045_004088</name>
</gene>
<dbReference type="InterPro" id="IPR000620">
    <property type="entry name" value="EamA_dom"/>
</dbReference>
<keyword evidence="1" id="KW-1133">Transmembrane helix</keyword>
<accession>A0ABU0GD75</accession>
<feature type="transmembrane region" description="Helical" evidence="1">
    <location>
        <begin position="210"/>
        <end position="233"/>
    </location>
</feature>
<feature type="transmembrane region" description="Helical" evidence="1">
    <location>
        <begin position="179"/>
        <end position="198"/>
    </location>
</feature>
<keyword evidence="1" id="KW-0812">Transmembrane</keyword>
<evidence type="ECO:0000256" key="1">
    <source>
        <dbReference type="SAM" id="Phobius"/>
    </source>
</evidence>
<dbReference type="InterPro" id="IPR037185">
    <property type="entry name" value="EmrE-like"/>
</dbReference>
<dbReference type="PANTHER" id="PTHR22911:SF135">
    <property type="entry name" value="BLR4310 PROTEIN"/>
    <property type="match status" value="1"/>
</dbReference>
<keyword evidence="1" id="KW-0472">Membrane</keyword>
<feature type="transmembrane region" description="Helical" evidence="1">
    <location>
        <begin position="97"/>
        <end position="118"/>
    </location>
</feature>
<dbReference type="RefSeq" id="WP_307376373.1">
    <property type="nucleotide sequence ID" value="NZ_JAUSUW010000015.1"/>
</dbReference>
<dbReference type="Proteomes" id="UP001238496">
    <property type="component" value="Unassembled WGS sequence"/>
</dbReference>
<sequence length="316" mass="34008">MSADTTFKGILLAFICFAAYSFSDAAVKLVEGRVPAFEAGFIGSLYGFLAIPFLMKRGDRYTDLVRSTNWPLWWLRFVCATVGTVGSIIAFTRLSMAEAFCLIFLLPSFATIMSVIFLKEQVGMKRWAAVVIGFLGVLMVLRPGFRELEIGHLAALISGFAGGVSIVIYRAIGPQEKNISLFGAGLLGNVILCGALSLPDFQMPGAYDMGLLAAFGILAAVGNIFMMLASFYAPAAIVGPIQYSQMLWAILLGYLVFGDKVDWPMGIGIALIVGSGLLTLIRERKRDTPLPPPVAGKTDAALAIKPEDGEARREST</sequence>
<keyword evidence="4" id="KW-1185">Reference proteome</keyword>
<feature type="transmembrane region" description="Helical" evidence="1">
    <location>
        <begin position="74"/>
        <end position="91"/>
    </location>
</feature>
<dbReference type="SUPFAM" id="SSF103481">
    <property type="entry name" value="Multidrug resistance efflux transporter EmrE"/>
    <property type="match status" value="2"/>
</dbReference>
<evidence type="ECO:0000313" key="4">
    <source>
        <dbReference type="Proteomes" id="UP001238496"/>
    </source>
</evidence>
<feature type="transmembrane region" description="Helical" evidence="1">
    <location>
        <begin position="127"/>
        <end position="145"/>
    </location>
</feature>
<feature type="transmembrane region" description="Helical" evidence="1">
    <location>
        <begin position="263"/>
        <end position="281"/>
    </location>
</feature>
<proteinExistence type="predicted"/>
<feature type="domain" description="EamA" evidence="2">
    <location>
        <begin position="8"/>
        <end position="141"/>
    </location>
</feature>
<evidence type="ECO:0000259" key="2">
    <source>
        <dbReference type="Pfam" id="PF00892"/>
    </source>
</evidence>
<feature type="transmembrane region" description="Helical" evidence="1">
    <location>
        <begin position="151"/>
        <end position="172"/>
    </location>
</feature>
<organism evidence="3 4">
    <name type="scientific">Peteryoungia aggregata LMG 23059</name>
    <dbReference type="NCBI Taxonomy" id="1368425"/>
    <lineage>
        <taxon>Bacteria</taxon>
        <taxon>Pseudomonadati</taxon>
        <taxon>Pseudomonadota</taxon>
        <taxon>Alphaproteobacteria</taxon>
        <taxon>Hyphomicrobiales</taxon>
        <taxon>Rhizobiaceae</taxon>
        <taxon>Peteryoungia</taxon>
    </lineage>
</organism>
<dbReference type="Pfam" id="PF00892">
    <property type="entry name" value="EamA"/>
    <property type="match status" value="2"/>
</dbReference>
<evidence type="ECO:0000313" key="3">
    <source>
        <dbReference type="EMBL" id="MDQ0423038.1"/>
    </source>
</evidence>